<dbReference type="InterPro" id="IPR025110">
    <property type="entry name" value="AMP-bd_C"/>
</dbReference>
<dbReference type="PROSITE" id="PS00455">
    <property type="entry name" value="AMP_BINDING"/>
    <property type="match status" value="1"/>
</dbReference>
<dbReference type="Gene3D" id="3.40.50.12780">
    <property type="entry name" value="N-terminal domain of ligase-like"/>
    <property type="match status" value="1"/>
</dbReference>
<feature type="domain" description="AMP-dependent synthetase/ligase" evidence="1">
    <location>
        <begin position="22"/>
        <end position="357"/>
    </location>
</feature>
<dbReference type="InterPro" id="IPR000873">
    <property type="entry name" value="AMP-dep_synth/lig_dom"/>
</dbReference>
<reference evidence="4" key="1">
    <citation type="journal article" date="2019" name="Int. J. Syst. Evol. Microbiol.">
        <title>The Global Catalogue of Microorganisms (GCM) 10K type strain sequencing project: providing services to taxonomists for standard genome sequencing and annotation.</title>
        <authorList>
            <consortium name="The Broad Institute Genomics Platform"/>
            <consortium name="The Broad Institute Genome Sequencing Center for Infectious Disease"/>
            <person name="Wu L."/>
            <person name="Ma J."/>
        </authorList>
    </citation>
    <scope>NUCLEOTIDE SEQUENCE [LARGE SCALE GENOMIC DNA]</scope>
    <source>
        <strain evidence="4">CGMCC 4.7152</strain>
    </source>
</reference>
<dbReference type="Proteomes" id="UP001595912">
    <property type="component" value="Unassembled WGS sequence"/>
</dbReference>
<keyword evidence="4" id="KW-1185">Reference proteome</keyword>
<dbReference type="SUPFAM" id="SSF56801">
    <property type="entry name" value="Acetyl-CoA synthetase-like"/>
    <property type="match status" value="1"/>
</dbReference>
<evidence type="ECO:0000259" key="1">
    <source>
        <dbReference type="Pfam" id="PF00501"/>
    </source>
</evidence>
<dbReference type="InterPro" id="IPR045851">
    <property type="entry name" value="AMP-bd_C_sf"/>
</dbReference>
<sequence>MTTIARSVRAPAVPATLPELLAHRALTEPDRVALVAGDEQVTFGAWQARAVAVAAGLRGLGLAAGDRVALHYGAAGWNDYAVAFAGVLRAGLVAVPVSDRLAPAEVRHVLTHSGATVVLGRAGLDGFRSATLAEIEASGGDLPEPPSPRDLAQILYTSGTTGVPKGVGATHANLAHGCTLDPRRRPLAHSAHFLHAFPVGSNAGQTMLVNALNARAAALTAGTFTPGRFAKLIARHAVGTVFLVPAMAIELLHAGVHTTHDLSGVQLVGSTAAALPPAVAVQLAAAFPAATIVNYYTSTEAAPAQTAMVFDPERPAALGRPTVAADLMIAGPDRQPLPVGEVGDVWLRSPTAARSYYRDGAASAEVFHGRWVRMGDVGRLDADGYLYLVDRDSDVVKSGAHKVSTLQVEHALHEHPLVREAAAFGVPHPVLGAAIAAAVVTDGPLTAPQLRTFLLERLAGHELPGRMLFLDRLPRNDNGKILKRELRQLLDHDRATP</sequence>
<evidence type="ECO:0000313" key="3">
    <source>
        <dbReference type="EMBL" id="MFC4998054.1"/>
    </source>
</evidence>
<dbReference type="EMBL" id="JBHSIU010000011">
    <property type="protein sequence ID" value="MFC4998054.1"/>
    <property type="molecule type" value="Genomic_DNA"/>
</dbReference>
<gene>
    <name evidence="3" type="ORF">ACFPIJ_09450</name>
</gene>
<protein>
    <submittedName>
        <fullName evidence="3">Class I adenylate-forming enzyme family protein</fullName>
    </submittedName>
</protein>
<evidence type="ECO:0000259" key="2">
    <source>
        <dbReference type="Pfam" id="PF13193"/>
    </source>
</evidence>
<dbReference type="InterPro" id="IPR050237">
    <property type="entry name" value="ATP-dep_AMP-bd_enzyme"/>
</dbReference>
<evidence type="ECO:0000313" key="4">
    <source>
        <dbReference type="Proteomes" id="UP001595912"/>
    </source>
</evidence>
<feature type="domain" description="AMP-binding enzyme C-terminal" evidence="2">
    <location>
        <begin position="407"/>
        <end position="480"/>
    </location>
</feature>
<dbReference type="InterPro" id="IPR020845">
    <property type="entry name" value="AMP-binding_CS"/>
</dbReference>
<dbReference type="Gene3D" id="3.30.300.30">
    <property type="match status" value="1"/>
</dbReference>
<dbReference type="Pfam" id="PF00501">
    <property type="entry name" value="AMP-binding"/>
    <property type="match status" value="1"/>
</dbReference>
<comment type="caution">
    <text evidence="3">The sequence shown here is derived from an EMBL/GenBank/DDBJ whole genome shotgun (WGS) entry which is preliminary data.</text>
</comment>
<dbReference type="RefSeq" id="WP_380114310.1">
    <property type="nucleotide sequence ID" value="NZ_JBHSIU010000011.1"/>
</dbReference>
<name>A0ABV9VPL2_9ACTN</name>
<dbReference type="PANTHER" id="PTHR43767">
    <property type="entry name" value="LONG-CHAIN-FATTY-ACID--COA LIGASE"/>
    <property type="match status" value="1"/>
</dbReference>
<accession>A0ABV9VPL2</accession>
<dbReference type="Pfam" id="PF13193">
    <property type="entry name" value="AMP-binding_C"/>
    <property type="match status" value="1"/>
</dbReference>
<organism evidence="3 4">
    <name type="scientific">Dactylosporangium cerinum</name>
    <dbReference type="NCBI Taxonomy" id="1434730"/>
    <lineage>
        <taxon>Bacteria</taxon>
        <taxon>Bacillati</taxon>
        <taxon>Actinomycetota</taxon>
        <taxon>Actinomycetes</taxon>
        <taxon>Micromonosporales</taxon>
        <taxon>Micromonosporaceae</taxon>
        <taxon>Dactylosporangium</taxon>
    </lineage>
</organism>
<dbReference type="InterPro" id="IPR042099">
    <property type="entry name" value="ANL_N_sf"/>
</dbReference>
<dbReference type="PANTHER" id="PTHR43767:SF1">
    <property type="entry name" value="NONRIBOSOMAL PEPTIDE SYNTHASE PES1 (EUROFUNG)-RELATED"/>
    <property type="match status" value="1"/>
</dbReference>
<proteinExistence type="predicted"/>